<evidence type="ECO:0000256" key="4">
    <source>
        <dbReference type="ARBA" id="ARBA00022598"/>
    </source>
</evidence>
<comment type="function">
    <text evidence="1">Plays an important role in the de novo pathway and in the salvage pathway of purine nucleotide biosynthesis. Catalyzes the first committed step in the biosynthesis of AMP from IMP.</text>
</comment>
<comment type="catalytic activity">
    <reaction evidence="10 12">
        <text>IMP + L-aspartate + GTP = N(6)-(1,2-dicarboxyethyl)-AMP + GDP + phosphate + 2 H(+)</text>
        <dbReference type="Rhea" id="RHEA:15753"/>
        <dbReference type="ChEBI" id="CHEBI:15378"/>
        <dbReference type="ChEBI" id="CHEBI:29991"/>
        <dbReference type="ChEBI" id="CHEBI:37565"/>
        <dbReference type="ChEBI" id="CHEBI:43474"/>
        <dbReference type="ChEBI" id="CHEBI:57567"/>
        <dbReference type="ChEBI" id="CHEBI:58053"/>
        <dbReference type="ChEBI" id="CHEBI:58189"/>
        <dbReference type="EC" id="6.3.4.4"/>
    </reaction>
</comment>
<accession>A0AAN7YMK8</accession>
<keyword evidence="6 10" id="KW-0547">Nucleotide-binding</keyword>
<dbReference type="GO" id="GO:0005525">
    <property type="term" value="F:GTP binding"/>
    <property type="evidence" value="ECO:0007669"/>
    <property type="project" value="UniProtKB-UniRule"/>
</dbReference>
<evidence type="ECO:0000256" key="10">
    <source>
        <dbReference type="HAMAP-Rule" id="MF_03125"/>
    </source>
</evidence>
<protein>
    <recommendedName>
        <fullName evidence="10 12">Adenylosuccinate synthetase</fullName>
        <shortName evidence="10">AMPSase</shortName>
        <shortName evidence="10">AdSS</shortName>
        <ecNumber evidence="10 12">6.3.4.4</ecNumber>
    </recommendedName>
    <alternativeName>
        <fullName evidence="10">IMP--aspartate ligase</fullName>
    </alternativeName>
</protein>
<evidence type="ECO:0000256" key="9">
    <source>
        <dbReference type="ARBA" id="ARBA00023134"/>
    </source>
</evidence>
<evidence type="ECO:0000256" key="8">
    <source>
        <dbReference type="ARBA" id="ARBA00022842"/>
    </source>
</evidence>
<evidence type="ECO:0000256" key="1">
    <source>
        <dbReference type="ARBA" id="ARBA00003779"/>
    </source>
</evidence>
<organism evidence="13 14">
    <name type="scientific">Meristemomyces frigidus</name>
    <dbReference type="NCBI Taxonomy" id="1508187"/>
    <lineage>
        <taxon>Eukaryota</taxon>
        <taxon>Fungi</taxon>
        <taxon>Dikarya</taxon>
        <taxon>Ascomycota</taxon>
        <taxon>Pezizomycotina</taxon>
        <taxon>Dothideomycetes</taxon>
        <taxon>Dothideomycetidae</taxon>
        <taxon>Mycosphaerellales</taxon>
        <taxon>Teratosphaeriaceae</taxon>
        <taxon>Meristemomyces</taxon>
    </lineage>
</organism>
<feature type="binding site" evidence="10">
    <location>
        <begin position="37"/>
        <end position="40"/>
    </location>
    <ligand>
        <name>IMP</name>
        <dbReference type="ChEBI" id="CHEBI:58053"/>
    </ligand>
</feature>
<dbReference type="SMART" id="SM00788">
    <property type="entry name" value="Adenylsucc_synt"/>
    <property type="match status" value="1"/>
</dbReference>
<keyword evidence="4 10" id="KW-0436">Ligase</keyword>
<feature type="binding site" evidence="10">
    <location>
        <position position="125"/>
    </location>
    <ligand>
        <name>IMP</name>
        <dbReference type="ChEBI" id="CHEBI:58053"/>
    </ligand>
</feature>
<dbReference type="Proteomes" id="UP001310890">
    <property type="component" value="Unassembled WGS sequence"/>
</dbReference>
<keyword evidence="9 10" id="KW-0342">GTP-binding</keyword>
<gene>
    <name evidence="13" type="ORF">LTR62_007001</name>
</gene>
<feature type="active site" description="Proton acceptor" evidence="10">
    <location>
        <position position="12"/>
    </location>
</feature>
<dbReference type="InterPro" id="IPR027417">
    <property type="entry name" value="P-loop_NTPase"/>
</dbReference>
<dbReference type="PANTHER" id="PTHR11846">
    <property type="entry name" value="ADENYLOSUCCINATE SYNTHETASE"/>
    <property type="match status" value="1"/>
</dbReference>
<comment type="function">
    <text evidence="12">Plays an important role in the de novo pathway of purine nucleotide biosynthesis.</text>
</comment>
<dbReference type="SUPFAM" id="SSF52540">
    <property type="entry name" value="P-loop containing nucleoside triphosphate hydrolases"/>
    <property type="match status" value="1"/>
</dbReference>
<dbReference type="PROSITE" id="PS01266">
    <property type="entry name" value="ADENYLOSUCCIN_SYN_1"/>
    <property type="match status" value="1"/>
</dbReference>
<comment type="similarity">
    <text evidence="10 12">Belongs to the adenylosuccinate synthetase family.</text>
</comment>
<keyword evidence="7 10" id="KW-0658">Purine biosynthesis</keyword>
<dbReference type="NCBIfam" id="NF002223">
    <property type="entry name" value="PRK01117.1"/>
    <property type="match status" value="1"/>
</dbReference>
<feature type="binding site" evidence="10">
    <location>
        <position position="298"/>
    </location>
    <ligand>
        <name>GTP</name>
        <dbReference type="ChEBI" id="CHEBI:37565"/>
    </ligand>
</feature>
<evidence type="ECO:0000256" key="11">
    <source>
        <dbReference type="PROSITE-ProRule" id="PRU10134"/>
    </source>
</evidence>
<dbReference type="Gene3D" id="3.90.170.10">
    <property type="entry name" value="Adenylosuccinate Synthetase, subunit A, domain 3"/>
    <property type="match status" value="1"/>
</dbReference>
<sequence>MATIVLGAQWGDEGKGKLVDILSDEAQLCCRAQGGHNAGHTIVKNGITFDVHILLLTEGCTNLIGTGCVVHIPQFFKEIETIEKHGINLHDRVLISDRCHVDLELHTKVDGLEEVELGKASIGTTGKGIGPTYSTKATRSGIHIADIFNKAEFDRKLRHLHHGYSKRYGDLLQYDPEAEIAAFNDYRERLKPFVVDQVPLIESAVKSDVRMLVEGANALMLDIDNGTYPFVTSSNTGLGGVFTGLHLNPRRIKETIGIVKAYTTRVGSGPFPSEQINEIGEKLQQVGREFGVTTGRKRRCGWLDLVVVKFSNSINWYDAINLTKLDILDDFDEVKIATAYEHNGQELSSFPANLEVLEEMTVKYETLPGWKSKTVGLKEYHELPENARKYIEYIEKFVGVKVKYIGTGPGRESMIVR</sequence>
<feature type="binding site" evidence="10">
    <location>
        <begin position="406"/>
        <end position="408"/>
    </location>
    <ligand>
        <name>GTP</name>
        <dbReference type="ChEBI" id="CHEBI:37565"/>
    </ligand>
</feature>
<dbReference type="Gene3D" id="3.40.440.10">
    <property type="entry name" value="Adenylosuccinate Synthetase, subunit A, domain 1"/>
    <property type="match status" value="1"/>
</dbReference>
<reference evidence="13" key="1">
    <citation type="submission" date="2023-08" db="EMBL/GenBank/DDBJ databases">
        <title>Black Yeasts Isolated from many extreme environments.</title>
        <authorList>
            <person name="Coleine C."/>
            <person name="Stajich J.E."/>
            <person name="Selbmann L."/>
        </authorList>
    </citation>
    <scope>NUCLEOTIDE SEQUENCE</scope>
    <source>
        <strain evidence="13">CCFEE 5401</strain>
    </source>
</reference>
<dbReference type="InterPro" id="IPR042109">
    <property type="entry name" value="Adenylosuccinate_synth_dom1"/>
</dbReference>
<proteinExistence type="inferred from homology"/>
<dbReference type="PANTHER" id="PTHR11846:SF0">
    <property type="entry name" value="ADENYLOSUCCINATE SYNTHETASE"/>
    <property type="match status" value="1"/>
</dbReference>
<comment type="pathway">
    <text evidence="10 12">Purine metabolism; AMP biosynthesis via de novo pathway; AMP from IMP: step 1/2.</text>
</comment>
<keyword evidence="3 10" id="KW-0963">Cytoplasm</keyword>
<evidence type="ECO:0000313" key="14">
    <source>
        <dbReference type="Proteomes" id="UP001310890"/>
    </source>
</evidence>
<dbReference type="Gene3D" id="1.10.300.10">
    <property type="entry name" value="Adenylosuccinate Synthetase, subunit A, domain 2"/>
    <property type="match status" value="1"/>
</dbReference>
<dbReference type="GO" id="GO:0004019">
    <property type="term" value="F:adenylosuccinate synthase activity"/>
    <property type="evidence" value="ECO:0007669"/>
    <property type="project" value="UniProtKB-UniRule"/>
</dbReference>
<evidence type="ECO:0000256" key="12">
    <source>
        <dbReference type="RuleBase" id="RU000520"/>
    </source>
</evidence>
<feature type="binding site" evidence="10">
    <location>
        <begin position="292"/>
        <end position="298"/>
    </location>
    <ligand>
        <name>substrate</name>
    </ligand>
</feature>
<comment type="subunit">
    <text evidence="2 10">Homodimer.</text>
</comment>
<dbReference type="FunFam" id="3.90.170.10:FF:000001">
    <property type="entry name" value="Adenylosuccinate synthetase"/>
    <property type="match status" value="1"/>
</dbReference>
<evidence type="ECO:0000313" key="13">
    <source>
        <dbReference type="EMBL" id="KAK5109442.1"/>
    </source>
</evidence>
<dbReference type="CDD" id="cd03108">
    <property type="entry name" value="AdSS"/>
    <property type="match status" value="1"/>
</dbReference>
<keyword evidence="5 10" id="KW-0479">Metal-binding</keyword>
<feature type="active site" description="Proton donor" evidence="10">
    <location>
        <position position="40"/>
    </location>
</feature>
<comment type="caution">
    <text evidence="13">The sequence shown here is derived from an EMBL/GenBank/DDBJ whole genome shotgun (WGS) entry which is preliminary data.</text>
</comment>
<dbReference type="Pfam" id="PF00709">
    <property type="entry name" value="Adenylsucc_synt"/>
    <property type="match status" value="1"/>
</dbReference>
<dbReference type="AlphaFoldDB" id="A0AAN7YMK8"/>
<dbReference type="NCBIfam" id="TIGR00184">
    <property type="entry name" value="purA"/>
    <property type="match status" value="1"/>
</dbReference>
<feature type="binding site" evidence="10">
    <location>
        <position position="12"/>
    </location>
    <ligand>
        <name>Mg(2+)</name>
        <dbReference type="ChEBI" id="CHEBI:18420"/>
    </ligand>
</feature>
<dbReference type="EMBL" id="JAVRRL010000064">
    <property type="protein sequence ID" value="KAK5109442.1"/>
    <property type="molecule type" value="Genomic_DNA"/>
</dbReference>
<dbReference type="GO" id="GO:0005737">
    <property type="term" value="C:cytoplasm"/>
    <property type="evidence" value="ECO:0007669"/>
    <property type="project" value="UniProtKB-SubCell"/>
</dbReference>
<dbReference type="InterPro" id="IPR042110">
    <property type="entry name" value="Adenylosuccinate_synth_dom2"/>
</dbReference>
<name>A0AAN7YMK8_9PEZI</name>
<evidence type="ECO:0000256" key="2">
    <source>
        <dbReference type="ARBA" id="ARBA00011738"/>
    </source>
</evidence>
<dbReference type="FunFam" id="1.10.300.10:FF:000001">
    <property type="entry name" value="Adenylosuccinate synthetase"/>
    <property type="match status" value="1"/>
</dbReference>
<feature type="binding site" evidence="10">
    <location>
        <position position="139"/>
    </location>
    <ligand>
        <name>IMP</name>
        <dbReference type="ChEBI" id="CHEBI:58053"/>
        <note>ligand shared between dimeric partners</note>
    </ligand>
</feature>
<comment type="subcellular location">
    <subcellularLocation>
        <location evidence="10">Cytoplasm</location>
    </subcellularLocation>
</comment>
<dbReference type="InterPro" id="IPR033128">
    <property type="entry name" value="Adenylosuccin_syn_Lys_AS"/>
</dbReference>
<feature type="binding site" evidence="10">
    <location>
        <position position="217"/>
    </location>
    <ligand>
        <name>IMP</name>
        <dbReference type="ChEBI" id="CHEBI:58053"/>
    </ligand>
</feature>
<evidence type="ECO:0000256" key="7">
    <source>
        <dbReference type="ARBA" id="ARBA00022755"/>
    </source>
</evidence>
<comment type="cofactor">
    <cofactor evidence="10">
        <name>Mg(2+)</name>
        <dbReference type="ChEBI" id="CHEBI:18420"/>
    </cofactor>
    <text evidence="10">Binds 1 Mg(2+) ion per subunit.</text>
</comment>
<dbReference type="InterPro" id="IPR018220">
    <property type="entry name" value="Adenylosuccin_syn_GTP-bd"/>
</dbReference>
<feature type="binding site" evidence="10">
    <location>
        <begin position="11"/>
        <end position="17"/>
    </location>
    <ligand>
        <name>GTP</name>
        <dbReference type="ChEBI" id="CHEBI:37565"/>
    </ligand>
</feature>
<keyword evidence="8 10" id="KW-0460">Magnesium</keyword>
<dbReference type="GO" id="GO:0046040">
    <property type="term" value="P:IMP metabolic process"/>
    <property type="evidence" value="ECO:0007669"/>
    <property type="project" value="TreeGrafter"/>
</dbReference>
<comment type="function">
    <text evidence="10">Plays an important role in the de novo pathway and in the salvage pathway of purine nucleotide biosynthesis. Catalyzes the first commited step in the biosynthesis of AMP from IMP.</text>
</comment>
<feature type="active site" evidence="11">
    <location>
        <position position="136"/>
    </location>
</feature>
<dbReference type="PROSITE" id="PS00513">
    <property type="entry name" value="ADENYLOSUCCIN_SYN_2"/>
    <property type="match status" value="1"/>
</dbReference>
<feature type="binding site" evidence="10">
    <location>
        <position position="39"/>
    </location>
    <ligand>
        <name>Mg(2+)</name>
        <dbReference type="ChEBI" id="CHEBI:18420"/>
    </ligand>
</feature>
<dbReference type="GO" id="GO:0044208">
    <property type="term" value="P:'de novo' AMP biosynthetic process"/>
    <property type="evidence" value="ECO:0007669"/>
    <property type="project" value="UniProtKB-UniRule"/>
</dbReference>
<feature type="binding site" evidence="10">
    <location>
        <begin position="324"/>
        <end position="326"/>
    </location>
    <ligand>
        <name>GTP</name>
        <dbReference type="ChEBI" id="CHEBI:37565"/>
    </ligand>
</feature>
<dbReference type="InterPro" id="IPR042111">
    <property type="entry name" value="Adenylosuccinate_synth_dom3"/>
</dbReference>
<evidence type="ECO:0000256" key="3">
    <source>
        <dbReference type="ARBA" id="ARBA00022490"/>
    </source>
</evidence>
<evidence type="ECO:0000256" key="5">
    <source>
        <dbReference type="ARBA" id="ARBA00022723"/>
    </source>
</evidence>
<feature type="binding site" evidence="10">
    <location>
        <begin position="39"/>
        <end position="41"/>
    </location>
    <ligand>
        <name>GTP</name>
        <dbReference type="ChEBI" id="CHEBI:37565"/>
    </ligand>
</feature>
<evidence type="ECO:0000256" key="6">
    <source>
        <dbReference type="ARBA" id="ARBA00022741"/>
    </source>
</evidence>
<dbReference type="GO" id="GO:0000287">
    <property type="term" value="F:magnesium ion binding"/>
    <property type="evidence" value="ECO:0007669"/>
    <property type="project" value="UniProtKB-UniRule"/>
</dbReference>
<dbReference type="InterPro" id="IPR001114">
    <property type="entry name" value="Adenylosuccinate_synthetase"/>
</dbReference>
<dbReference type="HAMAP" id="MF_00011">
    <property type="entry name" value="Adenylosucc_synth"/>
    <property type="match status" value="1"/>
</dbReference>
<dbReference type="EC" id="6.3.4.4" evidence="10 12"/>
<feature type="binding site" evidence="10">
    <location>
        <position position="232"/>
    </location>
    <ligand>
        <name>IMP</name>
        <dbReference type="ChEBI" id="CHEBI:58053"/>
    </ligand>
</feature>
<feature type="binding site" evidence="10">
    <location>
        <position position="296"/>
    </location>
    <ligand>
        <name>IMP</name>
        <dbReference type="ChEBI" id="CHEBI:58053"/>
    </ligand>
</feature>
<feature type="binding site" evidence="10">
    <location>
        <begin position="12"/>
        <end position="15"/>
    </location>
    <ligand>
        <name>IMP</name>
        <dbReference type="ChEBI" id="CHEBI:58053"/>
    </ligand>
</feature>